<dbReference type="AlphaFoldDB" id="A0AAE0RRJ4"/>
<evidence type="ECO:0000313" key="4">
    <source>
        <dbReference type="Proteomes" id="UP001195483"/>
    </source>
</evidence>
<feature type="transmembrane region" description="Helical" evidence="2">
    <location>
        <begin position="73"/>
        <end position="98"/>
    </location>
</feature>
<reference evidence="3" key="3">
    <citation type="submission" date="2023-05" db="EMBL/GenBank/DDBJ databases">
        <authorList>
            <person name="Smith C.H."/>
        </authorList>
    </citation>
    <scope>NUCLEOTIDE SEQUENCE</scope>
    <source>
        <strain evidence="3">CHS0354</strain>
        <tissue evidence="3">Mantle</tissue>
    </source>
</reference>
<name>A0AAE0RRJ4_9BIVA</name>
<reference evidence="3" key="2">
    <citation type="journal article" date="2021" name="Genome Biol. Evol.">
        <title>Developing a high-quality reference genome for a parasitic bivalve with doubly uniparental inheritance (Bivalvia: Unionida).</title>
        <authorList>
            <person name="Smith C.H."/>
        </authorList>
    </citation>
    <scope>NUCLEOTIDE SEQUENCE</scope>
    <source>
        <strain evidence="3">CHS0354</strain>
        <tissue evidence="3">Mantle</tissue>
    </source>
</reference>
<comment type="caution">
    <text evidence="3">The sequence shown here is derived from an EMBL/GenBank/DDBJ whole genome shotgun (WGS) entry which is preliminary data.</text>
</comment>
<evidence type="ECO:0000313" key="3">
    <source>
        <dbReference type="EMBL" id="KAK3578241.1"/>
    </source>
</evidence>
<protein>
    <submittedName>
        <fullName evidence="3">Uncharacterized protein</fullName>
    </submittedName>
</protein>
<sequence>MKLNGGTPWLICPGLLFVAGGGFVFILTSSQVANLYSKRSSTVLGTLNGLMDSSSVIQQAVKLAYGVGIKRQIAYFFILGISGMSLLSTFIFFPKAFIKRKFETRKKKSQGELRSRKSWLRSPEKK</sequence>
<proteinExistence type="predicted"/>
<keyword evidence="4" id="KW-1185">Reference proteome</keyword>
<keyword evidence="2" id="KW-0472">Membrane</keyword>
<evidence type="ECO:0000256" key="1">
    <source>
        <dbReference type="SAM" id="MobiDB-lite"/>
    </source>
</evidence>
<dbReference type="InterPro" id="IPR036259">
    <property type="entry name" value="MFS_trans_sf"/>
</dbReference>
<organism evidence="3 4">
    <name type="scientific">Potamilus streckersoni</name>
    <dbReference type="NCBI Taxonomy" id="2493646"/>
    <lineage>
        <taxon>Eukaryota</taxon>
        <taxon>Metazoa</taxon>
        <taxon>Spiralia</taxon>
        <taxon>Lophotrochozoa</taxon>
        <taxon>Mollusca</taxon>
        <taxon>Bivalvia</taxon>
        <taxon>Autobranchia</taxon>
        <taxon>Heteroconchia</taxon>
        <taxon>Palaeoheterodonta</taxon>
        <taxon>Unionida</taxon>
        <taxon>Unionoidea</taxon>
        <taxon>Unionidae</taxon>
        <taxon>Ambleminae</taxon>
        <taxon>Lampsilini</taxon>
        <taxon>Potamilus</taxon>
    </lineage>
</organism>
<feature type="region of interest" description="Disordered" evidence="1">
    <location>
        <begin position="105"/>
        <end position="126"/>
    </location>
</feature>
<dbReference type="PANTHER" id="PTHR20765:SF1">
    <property type="entry name" value="EQUILIBRATIVE NUCLEOBASE TRANSPORTER 1"/>
    <property type="match status" value="1"/>
</dbReference>
<evidence type="ECO:0000256" key="2">
    <source>
        <dbReference type="SAM" id="Phobius"/>
    </source>
</evidence>
<keyword evidence="2" id="KW-0812">Transmembrane</keyword>
<gene>
    <name evidence="3" type="ORF">CHS0354_011558</name>
</gene>
<dbReference type="PANTHER" id="PTHR20765">
    <property type="entry name" value="SOLUTE CARRIER FAMILY 43 MEMBER 3-RELATED"/>
    <property type="match status" value="1"/>
</dbReference>
<accession>A0AAE0RRJ4</accession>
<dbReference type="InterPro" id="IPR027197">
    <property type="entry name" value="SLC43A3"/>
</dbReference>
<dbReference type="SUPFAM" id="SSF103473">
    <property type="entry name" value="MFS general substrate transporter"/>
    <property type="match status" value="1"/>
</dbReference>
<feature type="transmembrane region" description="Helical" evidence="2">
    <location>
        <begin position="7"/>
        <end position="27"/>
    </location>
</feature>
<reference evidence="3" key="1">
    <citation type="journal article" date="2021" name="Genome Biol. Evol.">
        <title>A High-Quality Reference Genome for a Parasitic Bivalve with Doubly Uniparental Inheritance (Bivalvia: Unionida).</title>
        <authorList>
            <person name="Smith C.H."/>
        </authorList>
    </citation>
    <scope>NUCLEOTIDE SEQUENCE</scope>
    <source>
        <strain evidence="3">CHS0354</strain>
    </source>
</reference>
<dbReference type="Proteomes" id="UP001195483">
    <property type="component" value="Unassembled WGS sequence"/>
</dbReference>
<keyword evidence="2" id="KW-1133">Transmembrane helix</keyword>
<dbReference type="EMBL" id="JAEAOA010000709">
    <property type="protein sequence ID" value="KAK3578241.1"/>
    <property type="molecule type" value="Genomic_DNA"/>
</dbReference>